<organism evidence="2">
    <name type="scientific">Nicotiana tabacum</name>
    <name type="common">Common tobacco</name>
    <dbReference type="NCBI Taxonomy" id="4097"/>
    <lineage>
        <taxon>Eukaryota</taxon>
        <taxon>Viridiplantae</taxon>
        <taxon>Streptophyta</taxon>
        <taxon>Embryophyta</taxon>
        <taxon>Tracheophyta</taxon>
        <taxon>Spermatophyta</taxon>
        <taxon>Magnoliopsida</taxon>
        <taxon>eudicotyledons</taxon>
        <taxon>Gunneridae</taxon>
        <taxon>Pentapetalae</taxon>
        <taxon>asterids</taxon>
        <taxon>lamiids</taxon>
        <taxon>Solanales</taxon>
        <taxon>Solanaceae</taxon>
        <taxon>Nicotianoideae</taxon>
        <taxon>Nicotianeae</taxon>
        <taxon>Nicotiana</taxon>
    </lineage>
</organism>
<protein>
    <submittedName>
        <fullName evidence="2">Uncharacterized mitochondrial protein AtMg00810-like</fullName>
    </submittedName>
</protein>
<dbReference type="AlphaFoldDB" id="A0A1S3ZKT3"/>
<accession>A0A1S3ZKT3</accession>
<reference evidence="2" key="1">
    <citation type="submission" date="2025-08" db="UniProtKB">
        <authorList>
            <consortium name="RefSeq"/>
        </authorList>
    </citation>
    <scope>IDENTIFICATION</scope>
</reference>
<dbReference type="PANTHER" id="PTHR11439:SF442">
    <property type="entry name" value="CYSTEINE-RICH RLK (RECEPTOR-LIKE PROTEIN KINASE) 8"/>
    <property type="match status" value="1"/>
</dbReference>
<dbReference type="PaxDb" id="4097-A0A1S3ZKT3"/>
<evidence type="ECO:0000256" key="1">
    <source>
        <dbReference type="SAM" id="MobiDB-lite"/>
    </source>
</evidence>
<dbReference type="PANTHER" id="PTHR11439">
    <property type="entry name" value="GAG-POL-RELATED RETROTRANSPOSON"/>
    <property type="match status" value="1"/>
</dbReference>
<evidence type="ECO:0000313" key="2">
    <source>
        <dbReference type="RefSeq" id="XP_016464919.1"/>
    </source>
</evidence>
<dbReference type="RefSeq" id="XP_016464919.1">
    <property type="nucleotide sequence ID" value="XM_016609433.1"/>
</dbReference>
<proteinExistence type="predicted"/>
<dbReference type="KEGG" id="nta:107787828"/>
<dbReference type="STRING" id="4097.A0A1S3ZKT3"/>
<feature type="compositionally biased region" description="Polar residues" evidence="1">
    <location>
        <begin position="158"/>
        <end position="170"/>
    </location>
</feature>
<dbReference type="OrthoDB" id="418237at2759"/>
<sequence length="170" mass="19173">MGELTLFLGLQIKQSPKGIFISQTKYIKELIKKFGMENAKAIGTPISPTTVLDDDNNGKMVDETMYRGMIRSLLYLIASRPHIMFNACKYAIFQSAHKESHLTVVKCIIRYLIGTTEFDLWYDYSNNFFLRGFSDADFAEDKTDSHSEPSPPSVFDPSDNQGALSLISNP</sequence>
<gene>
    <name evidence="2" type="primary">LOC107787828</name>
</gene>
<feature type="region of interest" description="Disordered" evidence="1">
    <location>
        <begin position="139"/>
        <end position="170"/>
    </location>
</feature>
<name>A0A1S3ZKT3_TOBAC</name>